<gene>
    <name evidence="6" type="ORF">Cfor_03066</name>
</gene>
<dbReference type="InterPro" id="IPR032040">
    <property type="entry name" value="ELYS-bb"/>
</dbReference>
<comment type="caution">
    <text evidence="6">The sequence shown here is derived from an EMBL/GenBank/DDBJ whole genome shotgun (WGS) entry which is preliminary data.</text>
</comment>
<dbReference type="InterPro" id="IPR025151">
    <property type="entry name" value="ELYS_dom"/>
</dbReference>
<keyword evidence="7" id="KW-1185">Reference proteome</keyword>
<dbReference type="EMBL" id="BLKM01000501">
    <property type="protein sequence ID" value="GFG34649.1"/>
    <property type="molecule type" value="Genomic_DNA"/>
</dbReference>
<organism evidence="6 7">
    <name type="scientific">Coptotermes formosanus</name>
    <name type="common">Formosan subterranean termite</name>
    <dbReference type="NCBI Taxonomy" id="36987"/>
    <lineage>
        <taxon>Eukaryota</taxon>
        <taxon>Metazoa</taxon>
        <taxon>Ecdysozoa</taxon>
        <taxon>Arthropoda</taxon>
        <taxon>Hexapoda</taxon>
        <taxon>Insecta</taxon>
        <taxon>Pterygota</taxon>
        <taxon>Neoptera</taxon>
        <taxon>Polyneoptera</taxon>
        <taxon>Dictyoptera</taxon>
        <taxon>Blattodea</taxon>
        <taxon>Blattoidea</taxon>
        <taxon>Termitoidae</taxon>
        <taxon>Rhinotermitidae</taxon>
        <taxon>Coptotermes</taxon>
    </lineage>
</organism>
<feature type="domain" description="ELYS-like" evidence="4">
    <location>
        <begin position="812"/>
        <end position="964"/>
    </location>
</feature>
<dbReference type="OrthoDB" id="6513151at2759"/>
<dbReference type="Pfam" id="PF16687">
    <property type="entry name" value="ELYS-bb"/>
    <property type="match status" value="1"/>
</dbReference>
<evidence type="ECO:0000256" key="3">
    <source>
        <dbReference type="SAM" id="MobiDB-lite"/>
    </source>
</evidence>
<dbReference type="Pfam" id="PF13934">
    <property type="entry name" value="ELYS"/>
    <property type="match status" value="1"/>
</dbReference>
<reference evidence="7" key="1">
    <citation type="submission" date="2020-01" db="EMBL/GenBank/DDBJ databases">
        <title>Draft genome sequence of the Termite Coptotermes fromosanus.</title>
        <authorList>
            <person name="Itakura S."/>
            <person name="Yosikawa Y."/>
            <person name="Umezawa K."/>
        </authorList>
    </citation>
    <scope>NUCLEOTIDE SEQUENCE [LARGE SCALE GENOMIC DNA]</scope>
</reference>
<evidence type="ECO:0008006" key="8">
    <source>
        <dbReference type="Google" id="ProtNLM"/>
    </source>
</evidence>
<dbReference type="GO" id="GO:0005634">
    <property type="term" value="C:nucleus"/>
    <property type="evidence" value="ECO:0007669"/>
    <property type="project" value="UniProtKB-SubCell"/>
</dbReference>
<evidence type="ECO:0000259" key="5">
    <source>
        <dbReference type="Pfam" id="PF16687"/>
    </source>
</evidence>
<dbReference type="InterPro" id="IPR052620">
    <property type="entry name" value="ELYS/MEL-28_NucAsmblyFactor"/>
</dbReference>
<evidence type="ECO:0000256" key="2">
    <source>
        <dbReference type="ARBA" id="ARBA00023242"/>
    </source>
</evidence>
<evidence type="ECO:0000256" key="1">
    <source>
        <dbReference type="ARBA" id="ARBA00004123"/>
    </source>
</evidence>
<keyword evidence="2" id="KW-0539">Nucleus</keyword>
<evidence type="ECO:0000313" key="7">
    <source>
        <dbReference type="Proteomes" id="UP000502823"/>
    </source>
</evidence>
<name>A0A6L2PPV0_COPFO</name>
<dbReference type="Proteomes" id="UP000502823">
    <property type="component" value="Unassembled WGS sequence"/>
</dbReference>
<evidence type="ECO:0000313" key="6">
    <source>
        <dbReference type="EMBL" id="GFG34649.1"/>
    </source>
</evidence>
<protein>
    <recommendedName>
        <fullName evidence="8">ELYS beta-propeller domain-containing protein</fullName>
    </recommendedName>
</protein>
<dbReference type="PANTHER" id="PTHR21583">
    <property type="entry name" value="ELYS PROTEIN"/>
    <property type="match status" value="1"/>
</dbReference>
<proteinExistence type="predicted"/>
<dbReference type="InParanoid" id="A0A6L2PPV0"/>
<dbReference type="PANTHER" id="PTHR21583:SF8">
    <property type="entry name" value="PROTEIN ELYS"/>
    <property type="match status" value="1"/>
</dbReference>
<feature type="domain" description="ELYS beta-propeller" evidence="5">
    <location>
        <begin position="45"/>
        <end position="528"/>
    </location>
</feature>
<feature type="region of interest" description="Disordered" evidence="3">
    <location>
        <begin position="1384"/>
        <end position="1412"/>
    </location>
</feature>
<evidence type="ECO:0000259" key="4">
    <source>
        <dbReference type="Pfam" id="PF13934"/>
    </source>
</evidence>
<comment type="subcellular location">
    <subcellularLocation>
        <location evidence="1">Nucleus</location>
    </subcellularLocation>
</comment>
<accession>A0A6L2PPV0</accession>
<sequence>MKLQEAPNAICKVVKFPASVTSYLRTENCQNEQYYALKGGLLKDTQYAWLSWGPNFEVIRTTNGAKVAAWTFGVALHQTKTKVTCVTELPCNDGSGRVSQFVVGLECELDGGMICVFDIRGSKVLRAVQMPTKVTSVSVVDCGSEGCYPLPQLLSSMTGVLAVGLAGGQIMLVDLCRINCDEGLSMGNCADLRDERRACQLLPISVHETDQETLEYKRAHAARTGDHLCVVLNESFLADKMFLLPLPDGNTFTVPRRRVDVTALMYIPHIASIVAGFSFGSFQIWNLMHLTLEYMSPTMQDPLPVISFGFQEPCDDPRNFCYLWAVHSSSSYKNKLPCAVMYALCYQSKEWVDGYGYLSQDFVSCVRRFDFDLGGEEGSTSVVGGHIVACHTISKLSPAVTRRENPHSDLDESVQESDLTLCLFVWEAWGANCPGSTRMAVFDLNQWYKEQMPGRTVKGQVSTYMTIFSLDDVVEASASTANSTNPLLDVRVDPASLSQFTAVQSLEEHFYPSALAFESLCLLGEELVMMSHPGVQRDILSQLELTGPSALVYPNKLFHHCIAIGLKPVYVELSTTFNCPVVEQRNFLMSIALEYQLVGFLSRCASEWMDGSQSAMGCTLSALLKWGWQRAICLKTHADNLCIPLYDYSGLKLDTNSYQLLDYCGNQLHHLTTLFQGVLKMCKNPIIQGVGDLSQQAQILELVAVYIEVVEWFVNVGLLPEFPCEDLACVDDGCGATGEFGPHRVPYPASTLAKIYQKRRAELEKLSRSAADKTDILFIDGLVKRECSGDRLSSLWERDGGTGLYSAAINQFIKFPSAFRLTPSFIKITQALWLLDHQDYTEAIDMLLDPLVSMDDLKPWQHQCIIRAFLYQGQHKMALKYIRVQQPPLKDIEDIRLNLTVLLVNGLIHEAFQYQRRHCNEQNSRDLLQHFFSACQQMNQLNVVLQLALSPVEEEAFTYFLQNCHNPQADDMHVMYYLERSRIAEAMEVNNSICSSKRHIESNILKRGRTEDKPSCIRDTIVQAYANTLPSVTRKLALYCAQEKLCLNNWKQAVSPPTPLSVDVRRGESQPVRYRSSLIQATLEKARETWTPALVCTPAKRDRSNMEKPSVERTPFLCTPRAASDMLNFTRDVTEVVFPTLTCPAPKSDDDNMGGSPVKRFRYSDHHPSPLGSGIASSRKRLDRYSNVDALSLLQTPHVRRRATFSASRLQEQQDIPSSPAAMFTPQSILKVRKIVRHTVSSDNLLVASVTGTSTTPELLVEEEEAVEENMQVSDEEVLPGRQIRFSLPSEEQQVKNFTPEDSLLCPVARSANRSSILGVAPRKALTRIHRHGSVRFDTSVSEKKMADTEVLQAAGNKTVGLTDMELTSVVSPLHNRVLKDHESCPPQAAVSHQSVEVPRIEEQGTQDSSKPEVCLLDSESVNTEDDMDVFHSLENSGNTCDSINHLVLDSTVILSESPVKKQRVGNSDKQKGEVISAHVNSTAVKEQFALNSTTWKLENNLQNSVNDEETGAADTAEMGREVEEQVADLEVTESVMQEENDKNGRPVDIPEVNVKEKEEAVTVTSAEGEYKNEFLSNLEETVEEEKKAAGILLDTTAYSGSSFDMSEDAQQEEEEAVVNVTISSSDADVGVLDVSGGKAAYTRKVFQ</sequence>